<evidence type="ECO:0000256" key="1">
    <source>
        <dbReference type="ARBA" id="ARBA00004141"/>
    </source>
</evidence>
<protein>
    <submittedName>
        <fullName evidence="9">Spore gernimation protein XA</fullName>
    </submittedName>
</protein>
<comment type="subcellular location">
    <subcellularLocation>
        <location evidence="1">Membrane</location>
        <topology evidence="1">Multi-pass membrane protein</topology>
    </subcellularLocation>
</comment>
<reference evidence="9 10" key="1">
    <citation type="submission" date="2017-09" db="EMBL/GenBank/DDBJ databases">
        <title>Large-scale bioinformatics analysis of Bacillus genomes uncovers conserved roles of natural products in bacterial physiology.</title>
        <authorList>
            <consortium name="Agbiome Team Llc"/>
            <person name="Bleich R.M."/>
            <person name="Grubbs K.J."/>
            <person name="Santa Maria K.C."/>
            <person name="Allen S.E."/>
            <person name="Farag S."/>
            <person name="Shank E.A."/>
            <person name="Bowers A."/>
        </authorList>
    </citation>
    <scope>NUCLEOTIDE SEQUENCE [LARGE SCALE GENOMIC DNA]</scope>
    <source>
        <strain evidence="9 10">AFS083043</strain>
    </source>
</reference>
<dbReference type="InterPro" id="IPR004761">
    <property type="entry name" value="Spore_GerAB"/>
</dbReference>
<evidence type="ECO:0000256" key="3">
    <source>
        <dbReference type="ARBA" id="ARBA00022448"/>
    </source>
</evidence>
<evidence type="ECO:0000256" key="7">
    <source>
        <dbReference type="ARBA" id="ARBA00023136"/>
    </source>
</evidence>
<feature type="transmembrane region" description="Helical" evidence="8">
    <location>
        <begin position="146"/>
        <end position="165"/>
    </location>
</feature>
<dbReference type="RefSeq" id="WP_098492209.1">
    <property type="nucleotide sequence ID" value="NZ_NUWN01000088.1"/>
</dbReference>
<keyword evidence="5 8" id="KW-0812">Transmembrane</keyword>
<keyword evidence="3" id="KW-0813">Transport</keyword>
<feature type="transmembrane region" description="Helical" evidence="8">
    <location>
        <begin position="270"/>
        <end position="293"/>
    </location>
</feature>
<comment type="similarity">
    <text evidence="2">Belongs to the amino acid-polyamine-organocation (APC) superfamily. Spore germination protein (SGP) (TC 2.A.3.9) family.</text>
</comment>
<dbReference type="PANTHER" id="PTHR34975">
    <property type="entry name" value="SPORE GERMINATION PROTEIN A2"/>
    <property type="match status" value="1"/>
</dbReference>
<gene>
    <name evidence="9" type="ORF">COI93_19580</name>
</gene>
<feature type="transmembrane region" description="Helical" evidence="8">
    <location>
        <begin position="12"/>
        <end position="30"/>
    </location>
</feature>
<feature type="transmembrane region" description="Helical" evidence="8">
    <location>
        <begin position="305"/>
        <end position="322"/>
    </location>
</feature>
<evidence type="ECO:0000256" key="2">
    <source>
        <dbReference type="ARBA" id="ARBA00007998"/>
    </source>
</evidence>
<dbReference type="Pfam" id="PF03845">
    <property type="entry name" value="Spore_permease"/>
    <property type="match status" value="1"/>
</dbReference>
<accession>A0A2B0LN98</accession>
<evidence type="ECO:0000256" key="6">
    <source>
        <dbReference type="ARBA" id="ARBA00022989"/>
    </source>
</evidence>
<feature type="transmembrane region" description="Helical" evidence="8">
    <location>
        <begin position="185"/>
        <end position="206"/>
    </location>
</feature>
<dbReference type="PANTHER" id="PTHR34975:SF2">
    <property type="entry name" value="SPORE GERMINATION PROTEIN A2"/>
    <property type="match status" value="1"/>
</dbReference>
<feature type="transmembrane region" description="Helical" evidence="8">
    <location>
        <begin position="113"/>
        <end position="134"/>
    </location>
</feature>
<feature type="transmembrane region" description="Helical" evidence="8">
    <location>
        <begin position="342"/>
        <end position="361"/>
    </location>
</feature>
<keyword evidence="6 8" id="KW-1133">Transmembrane helix</keyword>
<keyword evidence="7 8" id="KW-0472">Membrane</keyword>
<proteinExistence type="inferred from homology"/>
<dbReference type="NCBIfam" id="TIGR00912">
    <property type="entry name" value="2A0309"/>
    <property type="match status" value="1"/>
</dbReference>
<name>A0A2B0LN98_BACCE</name>
<organism evidence="9 10">
    <name type="scientific">Bacillus cereus</name>
    <dbReference type="NCBI Taxonomy" id="1396"/>
    <lineage>
        <taxon>Bacteria</taxon>
        <taxon>Bacillati</taxon>
        <taxon>Bacillota</taxon>
        <taxon>Bacilli</taxon>
        <taxon>Bacillales</taxon>
        <taxon>Bacillaceae</taxon>
        <taxon>Bacillus</taxon>
        <taxon>Bacillus cereus group</taxon>
    </lineage>
</organism>
<sequence length="367" mass="42874">MRNSVIRNLTLFEYIVCIHSLQIASGVLTMPSPIANTAETDGWISIILGWVISSIIGILIVSIFRTNPNMNFFQILRRYFGKWLGALLIILYAFYLFFAGFNTILKTIEVVKIWIFPSIPSYQIVILLLIPFYILAWNGIQAITRYSIIVFFFTAWMPLVFIFALKQNFHPLHLLPVLKDGIYPVLQAVKETVTPYAGLEIAYFIYPLLQKKENAQIGIVIANTGTMLLYLYVTLSCYVYFSPEGVKEIIWPVFQLLKGIRFSFLERLEIIYIAYYIIVFSTTVYPYLFFSIYSVTNVLKKLSRNWVIISFIFFIISIYMFFEPNVTQLLFIYSFMDNLNSIFFISVPVFLFIYITLIDWVTRRKQL</sequence>
<dbReference type="GO" id="GO:0009847">
    <property type="term" value="P:spore germination"/>
    <property type="evidence" value="ECO:0007669"/>
    <property type="project" value="InterPro"/>
</dbReference>
<feature type="transmembrane region" description="Helical" evidence="8">
    <location>
        <begin position="83"/>
        <end position="101"/>
    </location>
</feature>
<keyword evidence="4" id="KW-0309">Germination</keyword>
<dbReference type="AlphaFoldDB" id="A0A2B0LN98"/>
<feature type="transmembrane region" description="Helical" evidence="8">
    <location>
        <begin position="218"/>
        <end position="241"/>
    </location>
</feature>
<evidence type="ECO:0000313" key="9">
    <source>
        <dbReference type="EMBL" id="PFK32194.1"/>
    </source>
</evidence>
<dbReference type="Proteomes" id="UP000242656">
    <property type="component" value="Unassembled WGS sequence"/>
</dbReference>
<feature type="transmembrane region" description="Helical" evidence="8">
    <location>
        <begin position="42"/>
        <end position="63"/>
    </location>
</feature>
<comment type="caution">
    <text evidence="9">The sequence shown here is derived from an EMBL/GenBank/DDBJ whole genome shotgun (WGS) entry which is preliminary data.</text>
</comment>
<evidence type="ECO:0000256" key="5">
    <source>
        <dbReference type="ARBA" id="ARBA00022692"/>
    </source>
</evidence>
<evidence type="ECO:0000313" key="10">
    <source>
        <dbReference type="Proteomes" id="UP000242656"/>
    </source>
</evidence>
<evidence type="ECO:0000256" key="8">
    <source>
        <dbReference type="SAM" id="Phobius"/>
    </source>
</evidence>
<evidence type="ECO:0000256" key="4">
    <source>
        <dbReference type="ARBA" id="ARBA00022544"/>
    </source>
</evidence>
<dbReference type="EMBL" id="NUWN01000088">
    <property type="protein sequence ID" value="PFK32194.1"/>
    <property type="molecule type" value="Genomic_DNA"/>
</dbReference>
<dbReference type="Gene3D" id="1.20.1740.10">
    <property type="entry name" value="Amino acid/polyamine transporter I"/>
    <property type="match status" value="1"/>
</dbReference>
<dbReference type="GO" id="GO:0016020">
    <property type="term" value="C:membrane"/>
    <property type="evidence" value="ECO:0007669"/>
    <property type="project" value="UniProtKB-SubCell"/>
</dbReference>